<dbReference type="Pfam" id="PF01243">
    <property type="entry name" value="PNPOx_N"/>
    <property type="match status" value="1"/>
</dbReference>
<dbReference type="InterPro" id="IPR011576">
    <property type="entry name" value="Pyridox_Oxase_N"/>
</dbReference>
<name>A0A1F7RBZ9_9BACT</name>
<dbReference type="InterPro" id="IPR012349">
    <property type="entry name" value="Split_barrel_FMN-bd"/>
</dbReference>
<gene>
    <name evidence="2" type="ORF">A2042_04810</name>
</gene>
<dbReference type="SUPFAM" id="SSF50475">
    <property type="entry name" value="FMN-binding split barrel"/>
    <property type="match status" value="1"/>
</dbReference>
<accession>A0A1F7RBZ9</accession>
<dbReference type="EMBL" id="MGDB01000129">
    <property type="protein sequence ID" value="OGL39066.1"/>
    <property type="molecule type" value="Genomic_DNA"/>
</dbReference>
<organism evidence="2 3">
    <name type="scientific">Candidatus Schekmanbacteria bacterium GWA2_38_11</name>
    <dbReference type="NCBI Taxonomy" id="1817876"/>
    <lineage>
        <taxon>Bacteria</taxon>
        <taxon>Candidatus Schekmaniibacteriota</taxon>
    </lineage>
</organism>
<dbReference type="Proteomes" id="UP000178526">
    <property type="component" value="Unassembled WGS sequence"/>
</dbReference>
<comment type="caution">
    <text evidence="2">The sequence shown here is derived from an EMBL/GenBank/DDBJ whole genome shotgun (WGS) entry which is preliminary data.</text>
</comment>
<evidence type="ECO:0000259" key="1">
    <source>
        <dbReference type="Pfam" id="PF01243"/>
    </source>
</evidence>
<dbReference type="Gene3D" id="2.30.110.10">
    <property type="entry name" value="Electron Transport, Fmn-binding Protein, Chain A"/>
    <property type="match status" value="1"/>
</dbReference>
<reference evidence="2 3" key="1">
    <citation type="journal article" date="2016" name="Nat. Commun.">
        <title>Thousands of microbial genomes shed light on interconnected biogeochemical processes in an aquifer system.</title>
        <authorList>
            <person name="Anantharaman K."/>
            <person name="Brown C.T."/>
            <person name="Hug L.A."/>
            <person name="Sharon I."/>
            <person name="Castelle C.J."/>
            <person name="Probst A.J."/>
            <person name="Thomas B.C."/>
            <person name="Singh A."/>
            <person name="Wilkins M.J."/>
            <person name="Karaoz U."/>
            <person name="Brodie E.L."/>
            <person name="Williams K.H."/>
            <person name="Hubbard S.S."/>
            <person name="Banfield J.F."/>
        </authorList>
    </citation>
    <scope>NUCLEOTIDE SEQUENCE [LARGE SCALE GENOMIC DNA]</scope>
</reference>
<feature type="domain" description="Pyridoxamine 5'-phosphate oxidase N-terminal" evidence="1">
    <location>
        <begin position="28"/>
        <end position="158"/>
    </location>
</feature>
<sequence>MAEKNIDIEKDYRDILKRKAKRLSKDELKKEIIKFLSENKICTLATCANNIPRSTPLRYRNKGLAIYIFTEGGGKLKNILENPNISVSLYGDYSGFESVKGLQMWGKAEIIRPEDGQKYIDAKNIIKSEEREDLKRLGVKARPDMKIIKIEVSKARYLNFPDGILNQAWSEEEN</sequence>
<proteinExistence type="predicted"/>
<evidence type="ECO:0000313" key="3">
    <source>
        <dbReference type="Proteomes" id="UP000178526"/>
    </source>
</evidence>
<evidence type="ECO:0000313" key="2">
    <source>
        <dbReference type="EMBL" id="OGL39066.1"/>
    </source>
</evidence>
<protein>
    <recommendedName>
        <fullName evidence="1">Pyridoxamine 5'-phosphate oxidase N-terminal domain-containing protein</fullName>
    </recommendedName>
</protein>
<dbReference type="AlphaFoldDB" id="A0A1F7RBZ9"/>